<dbReference type="RefSeq" id="WP_004919312.1">
    <property type="nucleotide sequence ID" value="NC_014738.1"/>
</dbReference>
<dbReference type="KEGG" id="rai:RA0C_0402"/>
<dbReference type="PATRIC" id="fig|693978.17.peg.416"/>
<dbReference type="AlphaFoldDB" id="H8MCV7"/>
<protein>
    <submittedName>
        <fullName evidence="2">Uncharacterized protein</fullName>
    </submittedName>
</protein>
<sequence>METKETKRNFYFRNNLGNNEAIEIYIGQSSGKQLQDDLLNAKSEVLIISPYIDESKLDDLFVLKNRNVNVRLGFSDLNDRQYKTVLRKLIHQNKETDIKKKEKKEKKKNLYLFLLIAVFSIACVFFSSGIVKLLNKDFTVLSFGFIMFSFFLSFLSYKLWQIKSKIEKIEIYKLIILKN</sequence>
<reference evidence="2 3" key="1">
    <citation type="journal article" date="2012" name="J. Bacteriol.">
        <title>Complete genome sequence of Riemerella anatipestifer reference strain.</title>
        <authorList>
            <person name="Wang X."/>
            <person name="Zhu D."/>
            <person name="Wang M."/>
            <person name="Cheng A."/>
            <person name="Jia R."/>
            <person name="Zhou Y."/>
            <person name="Chen Z."/>
            <person name="Luo Q."/>
            <person name="Liu F."/>
            <person name="Wang Y."/>
            <person name="Chen X.Y."/>
        </authorList>
    </citation>
    <scope>NUCLEOTIDE SEQUENCE [LARGE SCALE GENOMIC DNA]</scope>
    <source>
        <strain evidence="3">DSM 15868</strain>
    </source>
</reference>
<gene>
    <name evidence="2" type="ORF">RA0C_0402</name>
</gene>
<keyword evidence="1" id="KW-1133">Transmembrane helix</keyword>
<organism evidence="2 3">
    <name type="scientific">Riemerella anatipestifer (strain ATCC 11845 / DSM 15868 / JCM 9532 / NCTC 11014)</name>
    <dbReference type="NCBI Taxonomy" id="693978"/>
    <lineage>
        <taxon>Bacteria</taxon>
        <taxon>Pseudomonadati</taxon>
        <taxon>Bacteroidota</taxon>
        <taxon>Flavobacteriia</taxon>
        <taxon>Flavobacteriales</taxon>
        <taxon>Weeksellaceae</taxon>
        <taxon>Riemerella</taxon>
    </lineage>
</organism>
<dbReference type="EMBL" id="CP003388">
    <property type="protein sequence ID" value="AFD55385.1"/>
    <property type="molecule type" value="Genomic_DNA"/>
</dbReference>
<keyword evidence="1" id="KW-0812">Transmembrane</keyword>
<feature type="transmembrane region" description="Helical" evidence="1">
    <location>
        <begin position="140"/>
        <end position="160"/>
    </location>
</feature>
<proteinExistence type="predicted"/>
<accession>H8MCV7</accession>
<name>H8MCV7_RIEAD</name>
<feature type="transmembrane region" description="Helical" evidence="1">
    <location>
        <begin position="110"/>
        <end position="134"/>
    </location>
</feature>
<evidence type="ECO:0000256" key="1">
    <source>
        <dbReference type="SAM" id="Phobius"/>
    </source>
</evidence>
<evidence type="ECO:0000313" key="2">
    <source>
        <dbReference type="EMBL" id="AFD55385.1"/>
    </source>
</evidence>
<dbReference type="Proteomes" id="UP000010093">
    <property type="component" value="Chromosome"/>
</dbReference>
<dbReference type="HOGENOM" id="CLU_1702902_0_0_10"/>
<keyword evidence="1" id="KW-0472">Membrane</keyword>
<evidence type="ECO:0000313" key="3">
    <source>
        <dbReference type="Proteomes" id="UP000010093"/>
    </source>
</evidence>
<dbReference type="GeneID" id="93717288"/>